<keyword evidence="8" id="KW-1185">Reference proteome</keyword>
<feature type="domain" description="Uso1/p115-like vesicle tethering protein C-terminal" evidence="6">
    <location>
        <begin position="788"/>
        <end position="912"/>
    </location>
</feature>
<dbReference type="Gene3D" id="1.25.10.10">
    <property type="entry name" value="Leucine-rich Repeat Variant"/>
    <property type="match status" value="1"/>
</dbReference>
<dbReference type="GO" id="GO:0006886">
    <property type="term" value="P:intracellular protein transport"/>
    <property type="evidence" value="ECO:0007669"/>
    <property type="project" value="InterPro"/>
</dbReference>
<keyword evidence="3 4" id="KW-0175">Coiled coil</keyword>
<dbReference type="Proteomes" id="UP001367508">
    <property type="component" value="Unassembled WGS sequence"/>
</dbReference>
<evidence type="ECO:0000313" key="8">
    <source>
        <dbReference type="Proteomes" id="UP001367508"/>
    </source>
</evidence>
<evidence type="ECO:0000259" key="5">
    <source>
        <dbReference type="Pfam" id="PF04869"/>
    </source>
</evidence>
<dbReference type="EMBL" id="JAYMYQ010000008">
    <property type="protein sequence ID" value="KAK7316477.1"/>
    <property type="molecule type" value="Genomic_DNA"/>
</dbReference>
<proteinExistence type="predicted"/>
<dbReference type="InterPro" id="IPR011989">
    <property type="entry name" value="ARM-like"/>
</dbReference>
<gene>
    <name evidence="7" type="ORF">VNO77_35536</name>
</gene>
<sequence>MKMDLMSGYKGVVGLVFGNENSSNEDRYVERLLDRISNGKLPEDRRNAITELQAVVSENQAFQLAFGAMGLPIMLSVLKEERDDVEMVRGALETLVGALTPLNHAKGSSNEVQPALMNTDLLSREAECISLLLSLLEEDDFYVRYYTLQILTALLTNSPQRLQEAILTIPRGITRLMDMLLDREVIRNEALLLLTHLTREAEEIQKIVVFEGAFEKIFGIIQEEGNSDGGVVVQDCLELLNNLLRSIASNQVLLRETVGFDSLISILKLRGSSFSFTQQKTINLLSVLETMKLLLKGGSESDPGKDMNKQTNKATLVQKKVLDHLLMLGVESQWVPVVIRCAAMQCIGDLIAGDSKNCDLLASKILGEEPQIEPVLNSILRILLRTSSMQEFIAADYVFKSFCEKNADGQSMLASTLIPQPHSMNHAFLEEDVNMSFGSMLLHGLTSGENDGDLETCSRAASVLSHILKDNLQCKERVLQIEIEAPMQSLGAPEPLMHRLVKYLALASSFKSKDGKSSTSEKSYVQAIILKLLITWLADCPSAVHCFLDARPHPTYLLELVSNLSETVCIRGFAAVVLGECVIYNKSTDGRKDAFAIVDAISQKVGLSSYFLKFDEMQKSFIFASVESSLSHKSFTRSSLASMADIEDANENDLSEKKNLDHPILSSILDSYFVNLVKSLEADIREQIVEVYSHPKIKVAVVPAELEQKSGEGDGEYIKRLKAFVEKQCSEIQDLVLRNATLAEDLAKTGSTFQSEQRVSGGSDRVKIETLRRDLQEASKRLEMLKAEKAKVESEAIMYQNLAGKTEADLRSLSDAYNSLEQSNLQLENQMKALKREGLSTFPDVEAIKAEAREEAQKESEGELNDLLVCLGQEQSRVERLTARLLELGEDVDKLLEGIGDDVGAAEDGEDEDDTE</sequence>
<dbReference type="PANTHER" id="PTHR10013:SF0">
    <property type="entry name" value="GENERAL VESICULAR TRANSPORT FACTOR P115"/>
    <property type="match status" value="1"/>
</dbReference>
<name>A0AAN9KHV9_CANGL</name>
<dbReference type="GO" id="GO:0000139">
    <property type="term" value="C:Golgi membrane"/>
    <property type="evidence" value="ECO:0007669"/>
    <property type="project" value="InterPro"/>
</dbReference>
<dbReference type="GO" id="GO:0048280">
    <property type="term" value="P:vesicle fusion with Golgi apparatus"/>
    <property type="evidence" value="ECO:0007669"/>
    <property type="project" value="InterPro"/>
</dbReference>
<dbReference type="AlphaFoldDB" id="A0AAN9KHV9"/>
<dbReference type="Pfam" id="PF04869">
    <property type="entry name" value="Uso1_p115_head"/>
    <property type="match status" value="1"/>
</dbReference>
<evidence type="ECO:0000256" key="1">
    <source>
        <dbReference type="ARBA" id="ARBA00004555"/>
    </source>
</evidence>
<protein>
    <recommendedName>
        <fullName evidence="9">Golgin candidate 6</fullName>
    </recommendedName>
</protein>
<reference evidence="7 8" key="1">
    <citation type="submission" date="2024-01" db="EMBL/GenBank/DDBJ databases">
        <title>The genomes of 5 underutilized Papilionoideae crops provide insights into root nodulation and disease resistanc.</title>
        <authorList>
            <person name="Jiang F."/>
        </authorList>
    </citation>
    <scope>NUCLEOTIDE SEQUENCE [LARGE SCALE GENOMIC DNA]</scope>
    <source>
        <strain evidence="7">LVBAO_FW01</strain>
        <tissue evidence="7">Leaves</tissue>
    </source>
</reference>
<dbReference type="GO" id="GO:0006888">
    <property type="term" value="P:endoplasmic reticulum to Golgi vesicle-mediated transport"/>
    <property type="evidence" value="ECO:0007669"/>
    <property type="project" value="TreeGrafter"/>
</dbReference>
<dbReference type="GO" id="GO:0005783">
    <property type="term" value="C:endoplasmic reticulum"/>
    <property type="evidence" value="ECO:0007669"/>
    <property type="project" value="TreeGrafter"/>
</dbReference>
<dbReference type="SUPFAM" id="SSF48371">
    <property type="entry name" value="ARM repeat"/>
    <property type="match status" value="1"/>
</dbReference>
<evidence type="ECO:0000256" key="4">
    <source>
        <dbReference type="SAM" id="Coils"/>
    </source>
</evidence>
<comment type="caution">
    <text evidence="7">The sequence shown here is derived from an EMBL/GenBank/DDBJ whole genome shotgun (WGS) entry which is preliminary data.</text>
</comment>
<organism evidence="7 8">
    <name type="scientific">Canavalia gladiata</name>
    <name type="common">Sword bean</name>
    <name type="synonym">Dolichos gladiatus</name>
    <dbReference type="NCBI Taxonomy" id="3824"/>
    <lineage>
        <taxon>Eukaryota</taxon>
        <taxon>Viridiplantae</taxon>
        <taxon>Streptophyta</taxon>
        <taxon>Embryophyta</taxon>
        <taxon>Tracheophyta</taxon>
        <taxon>Spermatophyta</taxon>
        <taxon>Magnoliopsida</taxon>
        <taxon>eudicotyledons</taxon>
        <taxon>Gunneridae</taxon>
        <taxon>Pentapetalae</taxon>
        <taxon>rosids</taxon>
        <taxon>fabids</taxon>
        <taxon>Fabales</taxon>
        <taxon>Fabaceae</taxon>
        <taxon>Papilionoideae</taxon>
        <taxon>50 kb inversion clade</taxon>
        <taxon>NPAAA clade</taxon>
        <taxon>indigoferoid/millettioid clade</taxon>
        <taxon>Phaseoleae</taxon>
        <taxon>Canavalia</taxon>
    </lineage>
</organism>
<dbReference type="GO" id="GO:0005795">
    <property type="term" value="C:Golgi stack"/>
    <property type="evidence" value="ECO:0007669"/>
    <property type="project" value="TreeGrafter"/>
</dbReference>
<dbReference type="PANTHER" id="PTHR10013">
    <property type="entry name" value="GENERAL VESICULAR TRANSPORT FACTOR P115"/>
    <property type="match status" value="1"/>
</dbReference>
<dbReference type="GO" id="GO:0048211">
    <property type="term" value="P:Golgi vesicle docking"/>
    <property type="evidence" value="ECO:0007669"/>
    <property type="project" value="TreeGrafter"/>
</dbReference>
<accession>A0AAN9KHV9</accession>
<evidence type="ECO:0000259" key="6">
    <source>
        <dbReference type="Pfam" id="PF04871"/>
    </source>
</evidence>
<evidence type="ECO:0000313" key="7">
    <source>
        <dbReference type="EMBL" id="KAK7316477.1"/>
    </source>
</evidence>
<comment type="subcellular location">
    <subcellularLocation>
        <location evidence="1">Golgi apparatus</location>
    </subcellularLocation>
</comment>
<dbReference type="InterPro" id="IPR006953">
    <property type="entry name" value="Vesicle_Uso1_P115_head"/>
</dbReference>
<feature type="domain" description="Vesicle tethering protein Uso1/P115-like head" evidence="5">
    <location>
        <begin position="373"/>
        <end position="688"/>
    </location>
</feature>
<dbReference type="InterPro" id="IPR016024">
    <property type="entry name" value="ARM-type_fold"/>
</dbReference>
<dbReference type="InterPro" id="IPR024095">
    <property type="entry name" value="Vesicle_P115"/>
</dbReference>
<dbReference type="GO" id="GO:0012507">
    <property type="term" value="C:ER to Golgi transport vesicle membrane"/>
    <property type="evidence" value="ECO:0007669"/>
    <property type="project" value="TreeGrafter"/>
</dbReference>
<feature type="coiled-coil region" evidence="4">
    <location>
        <begin position="768"/>
        <end position="837"/>
    </location>
</feature>
<dbReference type="FunFam" id="1.25.10.10:FF:000234">
    <property type="entry name" value="Golgin candidate 6"/>
    <property type="match status" value="1"/>
</dbReference>
<evidence type="ECO:0008006" key="9">
    <source>
        <dbReference type="Google" id="ProtNLM"/>
    </source>
</evidence>
<evidence type="ECO:0000256" key="3">
    <source>
        <dbReference type="ARBA" id="ARBA00023054"/>
    </source>
</evidence>
<evidence type="ECO:0000256" key="2">
    <source>
        <dbReference type="ARBA" id="ARBA00023034"/>
    </source>
</evidence>
<keyword evidence="2" id="KW-0333">Golgi apparatus</keyword>
<dbReference type="InterPro" id="IPR006955">
    <property type="entry name" value="Uso1_p115_C"/>
</dbReference>
<dbReference type="Pfam" id="PF04871">
    <property type="entry name" value="Uso1_p115_C"/>
    <property type="match status" value="1"/>
</dbReference>